<dbReference type="RefSeq" id="WP_168062914.1">
    <property type="nucleotide sequence ID" value="NZ_VTOW01000004.1"/>
</dbReference>
<evidence type="ECO:0000313" key="2">
    <source>
        <dbReference type="Proteomes" id="UP000534783"/>
    </source>
</evidence>
<protein>
    <submittedName>
        <fullName evidence="1">Uncharacterized protein</fullName>
    </submittedName>
</protein>
<dbReference type="Pfam" id="PF18742">
    <property type="entry name" value="DpnII-MboI"/>
    <property type="match status" value="1"/>
</dbReference>
<name>A0A7X6ID12_9BACT</name>
<evidence type="ECO:0000313" key="1">
    <source>
        <dbReference type="EMBL" id="NKE72984.1"/>
    </source>
</evidence>
<dbReference type="AlphaFoldDB" id="A0A7X6ID12"/>
<organism evidence="1 2">
    <name type="scientific">Candidatus Manganitrophus noduliformans</name>
    <dbReference type="NCBI Taxonomy" id="2606439"/>
    <lineage>
        <taxon>Bacteria</taxon>
        <taxon>Pseudomonadati</taxon>
        <taxon>Nitrospirota</taxon>
        <taxon>Nitrospiria</taxon>
        <taxon>Candidatus Troglogloeales</taxon>
        <taxon>Candidatus Manganitrophaceae</taxon>
        <taxon>Candidatus Manganitrophus</taxon>
    </lineage>
</organism>
<accession>A0A7X6ID12</accession>
<gene>
    <name evidence="1" type="ORF">MNODULE_19710</name>
</gene>
<dbReference type="Proteomes" id="UP000534783">
    <property type="component" value="Unassembled WGS sequence"/>
</dbReference>
<proteinExistence type="predicted"/>
<sequence length="265" mass="30443">MKWTKDSASKELGRLISEIPVLHKARAFSAEHVRWHQKVVGFLEEVFGQDSRFFESFTNLTWRREGRFLVGGPADPTGSLNPQAAIEREHQKAYLQQLDTACGILLATQDELKRKELKEVYRGKDTGPEASSILKIINLAEYKLRKTIRNIPNSEKEIQDAFENLLIGADISYSRETDSIEYSSKTYTPDFTVEKADLAIEIKLSNKKEREKEIIAEINDDILAYKTKYGNMIFAVYDTGFIRDVERFSKNFEDQEGVVIKVVKH</sequence>
<keyword evidence="2" id="KW-1185">Reference proteome</keyword>
<dbReference type="EMBL" id="VTOW01000004">
    <property type="protein sequence ID" value="NKE72984.1"/>
    <property type="molecule type" value="Genomic_DNA"/>
</dbReference>
<comment type="caution">
    <text evidence="1">The sequence shown here is derived from an EMBL/GenBank/DDBJ whole genome shotgun (WGS) entry which is preliminary data.</text>
</comment>
<reference evidence="1 2" key="1">
    <citation type="journal article" date="2020" name="Nature">
        <title>Bacterial chemolithoautotrophy via manganese oxidation.</title>
        <authorList>
            <person name="Yu H."/>
            <person name="Leadbetter J.R."/>
        </authorList>
    </citation>
    <scope>NUCLEOTIDE SEQUENCE [LARGE SCALE GENOMIC DNA]</scope>
    <source>
        <strain evidence="1 2">Mn-1</strain>
    </source>
</reference>
<dbReference type="Gene3D" id="3.40.91.30">
    <property type="match status" value="1"/>
</dbReference>